<feature type="compositionally biased region" description="Basic residues" evidence="2">
    <location>
        <begin position="1613"/>
        <end position="1622"/>
    </location>
</feature>
<feature type="compositionally biased region" description="Low complexity" evidence="2">
    <location>
        <begin position="1886"/>
        <end position="1912"/>
    </location>
</feature>
<keyword evidence="5" id="KW-1185">Reference proteome</keyword>
<feature type="coiled-coil region" evidence="1">
    <location>
        <begin position="880"/>
        <end position="940"/>
    </location>
</feature>
<keyword evidence="3" id="KW-0812">Transmembrane</keyword>
<name>A0A078AGA2_STYLE</name>
<feature type="coiled-coil region" evidence="1">
    <location>
        <begin position="976"/>
        <end position="1028"/>
    </location>
</feature>
<feature type="transmembrane region" description="Helical" evidence="3">
    <location>
        <begin position="16"/>
        <end position="35"/>
    </location>
</feature>
<feature type="region of interest" description="Disordered" evidence="2">
    <location>
        <begin position="1587"/>
        <end position="1690"/>
    </location>
</feature>
<reference evidence="4 5" key="1">
    <citation type="submission" date="2014-06" db="EMBL/GenBank/DDBJ databases">
        <authorList>
            <person name="Swart Estienne"/>
        </authorList>
    </citation>
    <scope>NUCLEOTIDE SEQUENCE [LARGE SCALE GENOMIC DNA]</scope>
    <source>
        <strain evidence="4 5">130c</strain>
    </source>
</reference>
<keyword evidence="1" id="KW-0175">Coiled coil</keyword>
<keyword evidence="3" id="KW-1133">Transmembrane helix</keyword>
<feature type="transmembrane region" description="Helical" evidence="3">
    <location>
        <begin position="137"/>
        <end position="160"/>
    </location>
</feature>
<feature type="region of interest" description="Disordered" evidence="2">
    <location>
        <begin position="2202"/>
        <end position="2264"/>
    </location>
</feature>
<feature type="compositionally biased region" description="Polar residues" evidence="2">
    <location>
        <begin position="1647"/>
        <end position="1659"/>
    </location>
</feature>
<feature type="compositionally biased region" description="Basic residues" evidence="2">
    <location>
        <begin position="2075"/>
        <end position="2084"/>
    </location>
</feature>
<feature type="compositionally biased region" description="Polar residues" evidence="2">
    <location>
        <begin position="1495"/>
        <end position="1504"/>
    </location>
</feature>
<keyword evidence="3" id="KW-0472">Membrane</keyword>
<feature type="compositionally biased region" description="Polar residues" evidence="2">
    <location>
        <begin position="1979"/>
        <end position="1998"/>
    </location>
</feature>
<feature type="region of interest" description="Disordered" evidence="2">
    <location>
        <begin position="1292"/>
        <end position="1341"/>
    </location>
</feature>
<feature type="region of interest" description="Disordered" evidence="2">
    <location>
        <begin position="1702"/>
        <end position="1952"/>
    </location>
</feature>
<feature type="transmembrane region" description="Helical" evidence="3">
    <location>
        <begin position="172"/>
        <end position="192"/>
    </location>
</feature>
<proteinExistence type="predicted"/>
<organism evidence="4 5">
    <name type="scientific">Stylonychia lemnae</name>
    <name type="common">Ciliate</name>
    <dbReference type="NCBI Taxonomy" id="5949"/>
    <lineage>
        <taxon>Eukaryota</taxon>
        <taxon>Sar</taxon>
        <taxon>Alveolata</taxon>
        <taxon>Ciliophora</taxon>
        <taxon>Intramacronucleata</taxon>
        <taxon>Spirotrichea</taxon>
        <taxon>Stichotrichia</taxon>
        <taxon>Sporadotrichida</taxon>
        <taxon>Oxytrichidae</taxon>
        <taxon>Stylonychinae</taxon>
        <taxon>Stylonychia</taxon>
    </lineage>
</organism>
<feature type="compositionally biased region" description="Basic and acidic residues" evidence="2">
    <location>
        <begin position="2202"/>
        <end position="2221"/>
    </location>
</feature>
<feature type="region of interest" description="Disordered" evidence="2">
    <location>
        <begin position="500"/>
        <end position="521"/>
    </location>
</feature>
<dbReference type="InParanoid" id="A0A078AGA2"/>
<feature type="compositionally biased region" description="Basic and acidic residues" evidence="2">
    <location>
        <begin position="1131"/>
        <end position="1148"/>
    </location>
</feature>
<feature type="compositionally biased region" description="Polar residues" evidence="2">
    <location>
        <begin position="1548"/>
        <end position="1561"/>
    </location>
</feature>
<feature type="region of interest" description="Disordered" evidence="2">
    <location>
        <begin position="1484"/>
        <end position="1516"/>
    </location>
</feature>
<feature type="compositionally biased region" description="Basic and acidic residues" evidence="2">
    <location>
        <begin position="1305"/>
        <end position="1315"/>
    </location>
</feature>
<feature type="compositionally biased region" description="Basic and acidic residues" evidence="2">
    <location>
        <begin position="1628"/>
        <end position="1642"/>
    </location>
</feature>
<evidence type="ECO:0000313" key="5">
    <source>
        <dbReference type="Proteomes" id="UP000039865"/>
    </source>
</evidence>
<feature type="compositionally biased region" description="Polar residues" evidence="2">
    <location>
        <begin position="1872"/>
        <end position="1885"/>
    </location>
</feature>
<feature type="region of interest" description="Disordered" evidence="2">
    <location>
        <begin position="1113"/>
        <end position="1148"/>
    </location>
</feature>
<feature type="region of interest" description="Disordered" evidence="2">
    <location>
        <begin position="313"/>
        <end position="334"/>
    </location>
</feature>
<protein>
    <submittedName>
        <fullName evidence="4">Uncharacterized protein</fullName>
    </submittedName>
</protein>
<feature type="compositionally biased region" description="Polar residues" evidence="2">
    <location>
        <begin position="1708"/>
        <end position="1729"/>
    </location>
</feature>
<accession>A0A078AGA2</accession>
<sequence>MTTNSQSTSSISQVSFLNLFGIVVSIILCVLFIILGGHALKYIKNFACKIKIIANRAEDKNVQLKDFNWNEKEGGKQRSEAYEQLETIYKEEIKKSRSLQYIIILKNLLAKYDHLLYYPFRDKMMEQYDLLKPKTTFYNLLVITSCCIAWMTTIFLSAILSSAYSNVTLIPIGIFAGLTVAISIISSILNIISTNRLFRIYLINVKAAFKVDYGHQFLSIEKGMKDYEPENSDEEEELFRHEDKLRNLQIVEVLDKDEYPRQDQQDGSVKELLQSEMLSHRTLLNGEESQIQSSRKLLQDDHDRSDKLLLKSEIPHNQDSSNQDIQHQSNGAEGEQIEQVTVQKIKVKGKAIKDIFELDVGIQGADDANEDDKYIFVEDKHAMGDLDLLENEAVKGENKSNVMTFGILFAIIAIASAVCCYLNYTFSAALTQYVFIMFAISFIGDMVVSRPIILMIIALFKYCKAKKNGYKKITYKSPKEIKEALNKAIKGMFQNRKKYREEQMNRPKNSGDSSHLLLPGKGSQNGNISSDLIKYDHLTQNAEKHETSMKPFGQFGDDNEDQYAQEISHKHDDDGPDGNKAATDFIIRMNPTDFARPQIEDDQKNTFEKTQVQSYNTAVPLLANLQKAIKQKESEMFSSIMEKKQINNELVDYNLLLLRKIYDAYEDRAEKVLKNFRSDRNGVLRKRYMVPILNPNYDYEKLLKEMKDAGKGGKETVNDDEVRLDSLTFCEDQDQQLMEAIMNEASEGLVPQVERQRIDKFGNLIDEEKLKNGVQKVECAPSYGKIELEAEEITVEEDEDARKWKLLKELREKWINGTITPEELAMLDQLEWDRLKELERLIAIMLKDGYDALKDEDKLICIDYQIERCNILLDKEARKDPKDEVRIDQLEDELNKLELEKLRLRALLYGLTQEELDKLYQLEQERLMRLMKRIAELENIGWDNLENKEKFELINCKRECLHIELARIHRKKPPLSEEDILRIREIENELRELELMELLLKQQLGLLSEDELRRLEELIRLKELAELEALLKKLRDGTITEDELRRLRELEAKLGLEPERNPFEEQIDKNDKFEDIIQEPVPEEQQTLDDQIEEDGISEQDNFSELPPIHVMNNINQSPVKLPEIDEQAEQEERERLERERLEEEERLRAEQEELERIQREQEELARLQDQLDEQDANKLSESALLREQQARDKLNDELNNQNLDNDVLNFNRDDLEDDQGAPIGADGEESIYSHKTTTILDEEKVSFMHIDHLPNLENNSDESFAEQDMVPYYKDDLTRYSENRGINRVKVRQAPNYYSENDLPEVKEGDHSDADSIGGRSGDGRRRRSHGRGAISHNQFENNSHEDLIEGRVKVDAWNLNYRGKKKKQKKKKVTANQKKKMLDLQNIYGVDARTLANLGKGRLPRKQLATGKINAAEFNGTTSRLMMSGDNSLRTTQNTFAMQQSSPGNNFRQSDNQSNLFSFNGFGTRQNWAVDGLRSGMKDPNGQMRDSRITMNTQFDPKSTQKKQYPATTQKKLTATQQDFQNKAQNTAGKRGIQAFEEESKSAYSGSQSRGNSMNRMGFGANTLGSTGSYGSGAKNLKSGMNNGFGARKTNNNQSFGQQKNITGGKKSLKGKKHRRQSSDGMDSHTESDEAVDDKGAMFQRKNNPNDYNQKSGYINRGSVNEDLDHSESEEGNNQDIPNFEGNDLMFKKRGAVNNEEEKKSFANTNKSKLGQSIISNGTQGTFGLQPPTKKNGATKKKAAGGRASGDELNIEDLEAQSVRGKRTKKSEAKNYTSNQKYQNNGYMRPGTNERQDSEEENDGGQVSFQKRNLRGEYPEGDDLENSGFMKNRSNNNLNSSNQKPPLSHRKMRKDASGNSRQQLDDSRVRGQNSNGGSNTRAGNNNFSNQNNNFSNQINNISKQNNNISKENNKIKTGPLYSNEKNSKNAGGKKKFAQSNGFTHSDASDNEMYSSMHKRSLIDQNNQTGYNKMLVSGRNSDPNLLNPSNKKQSNGPVQKRNRSIDQNNSRSDEDDYLVGPESNLSSIKKRPLGGSKRASQNDDQEDEYILLQRERQIRQDIESDNANQSNILAKKRKIRKAGHSQNPKDAQTRRYQELQQERLRKKQKEAENALFANEDDLEAGKAQIKKKKKVKKDIVKKEINYWLDYDSPYAEYLVARFREWSPNPQHLVRGLSAHNQGSHMPAQNKYNDVMNVYSKHERGSSKGNSRSRERNHNHGSDSALNLSSQKFNNSNQKIKPFKNNKHNVSNPNNLFVADYEEP</sequence>
<evidence type="ECO:0000256" key="1">
    <source>
        <dbReference type="SAM" id="Coils"/>
    </source>
</evidence>
<feature type="region of interest" description="Disordered" evidence="2">
    <location>
        <begin position="1973"/>
        <end position="2048"/>
    </location>
</feature>
<feature type="region of interest" description="Disordered" evidence="2">
    <location>
        <begin position="2062"/>
        <end position="2096"/>
    </location>
</feature>
<gene>
    <name evidence="4" type="primary">Contig5751.g6160</name>
    <name evidence="4" type="ORF">STYLEM_9865</name>
</gene>
<feature type="compositionally biased region" description="Low complexity" evidence="2">
    <location>
        <begin position="1834"/>
        <end position="1844"/>
    </location>
</feature>
<feature type="region of interest" description="Disordered" evidence="2">
    <location>
        <begin position="1544"/>
        <end position="1566"/>
    </location>
</feature>
<evidence type="ECO:0000313" key="4">
    <source>
        <dbReference type="EMBL" id="CDW80861.1"/>
    </source>
</evidence>
<evidence type="ECO:0000256" key="2">
    <source>
        <dbReference type="SAM" id="MobiDB-lite"/>
    </source>
</evidence>
<feature type="compositionally biased region" description="Polar residues" evidence="2">
    <location>
        <begin position="317"/>
        <end position="331"/>
    </location>
</feature>
<feature type="compositionally biased region" description="Polar residues" evidence="2">
    <location>
        <begin position="1595"/>
        <end position="1608"/>
    </location>
</feature>
<dbReference type="EMBL" id="CCKQ01009379">
    <property type="protein sequence ID" value="CDW80861.1"/>
    <property type="molecule type" value="Genomic_DNA"/>
</dbReference>
<feature type="compositionally biased region" description="Polar residues" evidence="2">
    <location>
        <begin position="2222"/>
        <end position="2239"/>
    </location>
</feature>
<evidence type="ECO:0000256" key="3">
    <source>
        <dbReference type="SAM" id="Phobius"/>
    </source>
</evidence>
<feature type="compositionally biased region" description="Polar residues" evidence="2">
    <location>
        <begin position="1776"/>
        <end position="1788"/>
    </location>
</feature>
<dbReference type="Proteomes" id="UP000039865">
    <property type="component" value="Unassembled WGS sequence"/>
</dbReference>
<feature type="transmembrane region" description="Helical" evidence="3">
    <location>
        <begin position="402"/>
        <end position="424"/>
    </location>
</feature>